<dbReference type="FunFam" id="2.70.70.10:FF:000003">
    <property type="entry name" value="Murein hydrolase activator EnvC"/>
    <property type="match status" value="1"/>
</dbReference>
<protein>
    <recommendedName>
        <fullName evidence="4">M23ase beta-sheet core domain-containing protein</fullName>
    </recommendedName>
</protein>
<evidence type="ECO:0000313" key="5">
    <source>
        <dbReference type="EMBL" id="BCB25377.1"/>
    </source>
</evidence>
<gene>
    <name evidence="5" type="ORF">SKTS_02630</name>
</gene>
<dbReference type="Gene3D" id="2.70.70.10">
    <property type="entry name" value="Glucose Permease (Domain IIA)"/>
    <property type="match status" value="1"/>
</dbReference>
<feature type="region of interest" description="Disordered" evidence="2">
    <location>
        <begin position="243"/>
        <end position="282"/>
    </location>
</feature>
<dbReference type="InterPro" id="IPR011055">
    <property type="entry name" value="Dup_hybrid_motif"/>
</dbReference>
<name>A0A6F8V8D1_9PROT</name>
<evidence type="ECO:0000256" key="2">
    <source>
        <dbReference type="SAM" id="MobiDB-lite"/>
    </source>
</evidence>
<dbReference type="KEGG" id="slac:SKTS_02630"/>
<dbReference type="PANTHER" id="PTHR21666:SF270">
    <property type="entry name" value="MUREIN HYDROLASE ACTIVATOR ENVC"/>
    <property type="match status" value="1"/>
</dbReference>
<evidence type="ECO:0000256" key="3">
    <source>
        <dbReference type="SAM" id="SignalP"/>
    </source>
</evidence>
<dbReference type="Proteomes" id="UP000502260">
    <property type="component" value="Chromosome"/>
</dbReference>
<dbReference type="PANTHER" id="PTHR21666">
    <property type="entry name" value="PEPTIDASE-RELATED"/>
    <property type="match status" value="1"/>
</dbReference>
<proteinExistence type="predicted"/>
<evidence type="ECO:0000259" key="4">
    <source>
        <dbReference type="Pfam" id="PF01551"/>
    </source>
</evidence>
<dbReference type="InterPro" id="IPR016047">
    <property type="entry name" value="M23ase_b-sheet_dom"/>
</dbReference>
<organism evidence="5 6">
    <name type="scientific">Sulfurimicrobium lacus</name>
    <dbReference type="NCBI Taxonomy" id="2715678"/>
    <lineage>
        <taxon>Bacteria</taxon>
        <taxon>Pseudomonadati</taxon>
        <taxon>Pseudomonadota</taxon>
        <taxon>Betaproteobacteria</taxon>
        <taxon>Nitrosomonadales</taxon>
        <taxon>Sulfuricellaceae</taxon>
        <taxon>Sulfurimicrobium</taxon>
    </lineage>
</organism>
<dbReference type="Pfam" id="PF01551">
    <property type="entry name" value="Peptidase_M23"/>
    <property type="match status" value="1"/>
</dbReference>
<keyword evidence="6" id="KW-1185">Reference proteome</keyword>
<dbReference type="SUPFAM" id="SSF51261">
    <property type="entry name" value="Duplicated hybrid motif"/>
    <property type="match status" value="1"/>
</dbReference>
<reference evidence="5" key="1">
    <citation type="journal article" date="2021" name="Arch. Microbiol.">
        <title>Sulfurimicrobium lacus gen. nov., sp. nov., a sulfur oxidizer isolated from lake water, and review of the family Sulfuricellaceae to show that it is not a later synonym of Gallionellaceae.</title>
        <authorList>
            <person name="Kojima H."/>
            <person name="Kanda M."/>
            <person name="Umezawa K."/>
            <person name="Fukui M."/>
        </authorList>
    </citation>
    <scope>NUCLEOTIDE SEQUENCE</scope>
    <source>
        <strain evidence="5">SkT11</strain>
    </source>
</reference>
<keyword evidence="3" id="KW-0732">Signal</keyword>
<feature type="compositionally biased region" description="Basic and acidic residues" evidence="2">
    <location>
        <begin position="252"/>
        <end position="263"/>
    </location>
</feature>
<sequence>MTAKLSGTSVIKAVLAIFAGAILLSSLPFPASAAPKPELKELRGRIDALQKELDSKEGAKADASDALKTSERAISDINYRLRDLSTQQQGTSATLSSLEQQKGNRQQRIAAEQVSLGKLLYQQYLSGQQDQFKILLNQQNPNQAARQLRYYGYLARARNEMLENLRDNLAKLQQLSQATESKQAELARIRAEQDQQKQQLVAQQQAKKKLVAQLAQQIGRQRTELSQLQRNEKQLTQLIERLAKQQARKKPERTPRRNAREPAAEQPVAPQPSALAQTQKGKLPLPVRGELAGRFGSPRQDSGAPWRGVFIRTAAGQEVHNIAEGRVVFADWLRGFGNLIIIDHGNGYMSLYGNNESLFKHVGDNVRSGDVIASTGNSGGNPETGLYFELRFQSRPFDPLTWCRAG</sequence>
<feature type="chain" id="PRO_5026230659" description="M23ase beta-sheet core domain-containing protein" evidence="3">
    <location>
        <begin position="34"/>
        <end position="406"/>
    </location>
</feature>
<dbReference type="AlphaFoldDB" id="A0A6F8V8D1"/>
<evidence type="ECO:0000313" key="6">
    <source>
        <dbReference type="Proteomes" id="UP000502260"/>
    </source>
</evidence>
<keyword evidence="1" id="KW-0175">Coiled coil</keyword>
<evidence type="ECO:0000256" key="1">
    <source>
        <dbReference type="SAM" id="Coils"/>
    </source>
</evidence>
<dbReference type="GO" id="GO:0004222">
    <property type="term" value="F:metalloendopeptidase activity"/>
    <property type="evidence" value="ECO:0007669"/>
    <property type="project" value="TreeGrafter"/>
</dbReference>
<dbReference type="EMBL" id="AP022853">
    <property type="protein sequence ID" value="BCB25377.1"/>
    <property type="molecule type" value="Genomic_DNA"/>
</dbReference>
<feature type="signal peptide" evidence="3">
    <location>
        <begin position="1"/>
        <end position="33"/>
    </location>
</feature>
<feature type="domain" description="M23ase beta-sheet core" evidence="4">
    <location>
        <begin position="305"/>
        <end position="399"/>
    </location>
</feature>
<feature type="coiled-coil region" evidence="1">
    <location>
        <begin position="39"/>
        <end position="66"/>
    </location>
</feature>
<dbReference type="Gene3D" id="6.10.250.3150">
    <property type="match status" value="1"/>
</dbReference>
<dbReference type="CDD" id="cd12797">
    <property type="entry name" value="M23_peptidase"/>
    <property type="match status" value="1"/>
</dbReference>
<accession>A0A6F8V8D1</accession>
<dbReference type="InterPro" id="IPR050570">
    <property type="entry name" value="Cell_wall_metabolism_enzyme"/>
</dbReference>